<dbReference type="Pfam" id="PF13306">
    <property type="entry name" value="LRR_5"/>
    <property type="match status" value="2"/>
</dbReference>
<dbReference type="PANTHER" id="PTHR45661">
    <property type="entry name" value="SURFACE ANTIGEN"/>
    <property type="match status" value="1"/>
</dbReference>
<dbReference type="PANTHER" id="PTHR45661:SF3">
    <property type="entry name" value="IG-LIKE DOMAIN-CONTAINING PROTEIN"/>
    <property type="match status" value="1"/>
</dbReference>
<dbReference type="SMART" id="SM00728">
    <property type="entry name" value="ChW"/>
    <property type="match status" value="3"/>
</dbReference>
<dbReference type="RefSeq" id="WP_186842942.1">
    <property type="nucleotide sequence ID" value="NZ_WJBC01000018.1"/>
</dbReference>
<dbReference type="Proteomes" id="UP000603234">
    <property type="component" value="Unassembled WGS sequence"/>
</dbReference>
<sequence>MKNEFKKTLSLMMVFLFTISMMPAGVFAENVQPDPTIGAVASVPVEEKVTMDLSVKTDTVSAENPATEKTAAETPSSVDQKINLPQLDNPASVISDTAVPETVQTEAVSGEFTYEVIAGGVAITKYNGSANDVTIPDTIDGKPVIEVRSGFSKNSLTSLILGNNVKTFRAVSYGYTWVERIVVPEATTQIDSACLYSGNALKVIGKKGSYAETYVANNSNSAVFIDMDLQVNGFYGEETPGGIKIVDYNGSETNLTIPSAIAGKPVVSIGLKTFSKNTNITEVVIPDSVTNFEESSTLYYWDGIFASCKSLVKLTFGKGITKIPANVAMSCSNLEEVVFNGNVVSIGNNAFDQCAKLQALKLPESLETIGNNAFSGCAKLQTLKLPESLETIGNNAFFRCNSMTSLTIPDKTTTIGSGAFVYCDKLENLVLGNSLTTLDNRAFEYCSSLKEVTLPKSLTTINAGNVFTGCLSLSKVVIPNTTTSITSNIFDQSPLTTIYGSNGSYAQTFAEKYGIPFVPVQATSAIDVLYQTHVQNYGWQDWKKNGEMSGTSHEALRLEAINIKLDQQKYDLSVNYATHVQNYGWQDWKKNGEMSGTSHESLRLEAIRINLSGADADKFDIYYHVHAQNVGWMGWAKNGADAGTAGFAYRLEAIEILILPKDSPAPGSTENPFQENK</sequence>
<feature type="signal peptide" evidence="1">
    <location>
        <begin position="1"/>
        <end position="28"/>
    </location>
</feature>
<comment type="caution">
    <text evidence="2">The sequence shown here is derived from an EMBL/GenBank/DDBJ whole genome shotgun (WGS) entry which is preliminary data.</text>
</comment>
<feature type="chain" id="PRO_5045287927" evidence="1">
    <location>
        <begin position="29"/>
        <end position="677"/>
    </location>
</feature>
<dbReference type="SUPFAM" id="SSF52058">
    <property type="entry name" value="L domain-like"/>
    <property type="match status" value="1"/>
</dbReference>
<dbReference type="InterPro" id="IPR006637">
    <property type="entry name" value="ChW"/>
</dbReference>
<gene>
    <name evidence="2" type="ORF">GH808_11500</name>
</gene>
<dbReference type="InterPro" id="IPR032675">
    <property type="entry name" value="LRR_dom_sf"/>
</dbReference>
<name>A0ABR6WWT7_9FIRM</name>
<protein>
    <submittedName>
        <fullName evidence="2">Leucine-rich repeat protein</fullName>
    </submittedName>
</protein>
<keyword evidence="1" id="KW-0732">Signal</keyword>
<dbReference type="EMBL" id="WJBC01000018">
    <property type="protein sequence ID" value="MBC3805055.1"/>
    <property type="molecule type" value="Genomic_DNA"/>
</dbReference>
<dbReference type="InterPro" id="IPR053139">
    <property type="entry name" value="Surface_bspA-like"/>
</dbReference>
<dbReference type="Pfam" id="PF07538">
    <property type="entry name" value="ChW"/>
    <property type="match status" value="3"/>
</dbReference>
<dbReference type="Gene3D" id="3.80.10.10">
    <property type="entry name" value="Ribonuclease Inhibitor"/>
    <property type="match status" value="3"/>
</dbReference>
<dbReference type="InterPro" id="IPR026906">
    <property type="entry name" value="LRR_5"/>
</dbReference>
<organism evidence="2 3">
    <name type="scientific">Acetobacterium fimetarium</name>
    <dbReference type="NCBI Taxonomy" id="52691"/>
    <lineage>
        <taxon>Bacteria</taxon>
        <taxon>Bacillati</taxon>
        <taxon>Bacillota</taxon>
        <taxon>Clostridia</taxon>
        <taxon>Eubacteriales</taxon>
        <taxon>Eubacteriaceae</taxon>
        <taxon>Acetobacterium</taxon>
    </lineage>
</organism>
<keyword evidence="3" id="KW-1185">Reference proteome</keyword>
<evidence type="ECO:0000313" key="2">
    <source>
        <dbReference type="EMBL" id="MBC3805055.1"/>
    </source>
</evidence>
<proteinExistence type="predicted"/>
<evidence type="ECO:0000256" key="1">
    <source>
        <dbReference type="SAM" id="SignalP"/>
    </source>
</evidence>
<reference evidence="2 3" key="1">
    <citation type="journal article" date="2020" name="mSystems">
        <title>Defining Genomic and Predicted Metabolic Features of the Acetobacterium Genus.</title>
        <authorList>
            <person name="Ross D.E."/>
            <person name="Marshall C.W."/>
            <person name="Gulliver D."/>
            <person name="May H.D."/>
            <person name="Norman R.S."/>
        </authorList>
    </citation>
    <scope>NUCLEOTIDE SEQUENCE [LARGE SCALE GENOMIC DNA]</scope>
    <source>
        <strain evidence="2 3">DSM 8238</strain>
    </source>
</reference>
<accession>A0ABR6WWT7</accession>
<evidence type="ECO:0000313" key="3">
    <source>
        <dbReference type="Proteomes" id="UP000603234"/>
    </source>
</evidence>